<keyword evidence="2 4" id="KW-0238">DNA-binding</keyword>
<evidence type="ECO:0000313" key="7">
    <source>
        <dbReference type="Proteomes" id="UP000241736"/>
    </source>
</evidence>
<dbReference type="SUPFAM" id="SSF46689">
    <property type="entry name" value="Homeodomain-like"/>
    <property type="match status" value="1"/>
</dbReference>
<dbReference type="AlphaFoldDB" id="A0A2P6M5W3"/>
<dbReference type="OrthoDB" id="8535430at2"/>
<dbReference type="Pfam" id="PF14246">
    <property type="entry name" value="TetR_C_7"/>
    <property type="match status" value="1"/>
</dbReference>
<evidence type="ECO:0000259" key="5">
    <source>
        <dbReference type="PROSITE" id="PS50977"/>
    </source>
</evidence>
<evidence type="ECO:0000256" key="1">
    <source>
        <dbReference type="ARBA" id="ARBA00023015"/>
    </source>
</evidence>
<evidence type="ECO:0000256" key="3">
    <source>
        <dbReference type="ARBA" id="ARBA00023163"/>
    </source>
</evidence>
<protein>
    <submittedName>
        <fullName evidence="6">TetR family transcriptional regulator</fullName>
    </submittedName>
</protein>
<dbReference type="FunFam" id="1.10.10.60:FF:000141">
    <property type="entry name" value="TetR family transcriptional regulator"/>
    <property type="match status" value="1"/>
</dbReference>
<reference evidence="6 7" key="1">
    <citation type="submission" date="2018-03" db="EMBL/GenBank/DDBJ databases">
        <title>Arenimonas caeni sp. nov., isolated from activated sludge.</title>
        <authorList>
            <person name="Liu H."/>
        </authorList>
    </citation>
    <scope>NUCLEOTIDE SEQUENCE [LARGE SCALE GENOMIC DNA]</scope>
    <source>
        <strain evidence="7">z29</strain>
    </source>
</reference>
<dbReference type="RefSeq" id="WP_106991430.1">
    <property type="nucleotide sequence ID" value="NZ_JAVEVW010000211.1"/>
</dbReference>
<organism evidence="6 7">
    <name type="scientific">Arenimonas caeni</name>
    <dbReference type="NCBI Taxonomy" id="2058085"/>
    <lineage>
        <taxon>Bacteria</taxon>
        <taxon>Pseudomonadati</taxon>
        <taxon>Pseudomonadota</taxon>
        <taxon>Gammaproteobacteria</taxon>
        <taxon>Lysobacterales</taxon>
        <taxon>Lysobacteraceae</taxon>
        <taxon>Arenimonas</taxon>
    </lineage>
</organism>
<dbReference type="Gene3D" id="1.10.10.60">
    <property type="entry name" value="Homeodomain-like"/>
    <property type="match status" value="1"/>
</dbReference>
<evidence type="ECO:0000256" key="2">
    <source>
        <dbReference type="ARBA" id="ARBA00023125"/>
    </source>
</evidence>
<dbReference type="InterPro" id="IPR009057">
    <property type="entry name" value="Homeodomain-like_sf"/>
</dbReference>
<sequence>MSAPARPASPGRPKDLEKRAAILDAAKALFLARGYEGTAMDAVAQTAGVSKLTVYSHFQDKETLFLEAVKASCEDLLPADLFDVRFQGPMRQQLLRIGKALFRLITSDEAVAVHRIMGQQRPAGSTLPELFWDAGPRRIHEAFAAFLRAEAEAGELEVSDCDLAAHQFLALLKGECHARLLCGCPAALAGDALDRHLDATVDMFLRAYGPVRR</sequence>
<dbReference type="GO" id="GO:0000976">
    <property type="term" value="F:transcription cis-regulatory region binding"/>
    <property type="evidence" value="ECO:0007669"/>
    <property type="project" value="TreeGrafter"/>
</dbReference>
<keyword evidence="3" id="KW-0804">Transcription</keyword>
<dbReference type="InterPro" id="IPR001647">
    <property type="entry name" value="HTH_TetR"/>
</dbReference>
<keyword evidence="7" id="KW-1185">Reference proteome</keyword>
<name>A0A2P6M5W3_9GAMM</name>
<keyword evidence="1" id="KW-0805">Transcription regulation</keyword>
<dbReference type="InterPro" id="IPR036271">
    <property type="entry name" value="Tet_transcr_reg_TetR-rel_C_sf"/>
</dbReference>
<feature type="domain" description="HTH tetR-type" evidence="5">
    <location>
        <begin position="16"/>
        <end position="76"/>
    </location>
</feature>
<evidence type="ECO:0000313" key="6">
    <source>
        <dbReference type="EMBL" id="PRH81398.1"/>
    </source>
</evidence>
<evidence type="ECO:0000256" key="4">
    <source>
        <dbReference type="PROSITE-ProRule" id="PRU00335"/>
    </source>
</evidence>
<dbReference type="InterPro" id="IPR050109">
    <property type="entry name" value="HTH-type_TetR-like_transc_reg"/>
</dbReference>
<feature type="DNA-binding region" description="H-T-H motif" evidence="4">
    <location>
        <begin position="39"/>
        <end position="58"/>
    </location>
</feature>
<dbReference type="Pfam" id="PF00440">
    <property type="entry name" value="TetR_N"/>
    <property type="match status" value="1"/>
</dbReference>
<dbReference type="PANTHER" id="PTHR30055:SF146">
    <property type="entry name" value="HTH-TYPE TRANSCRIPTIONAL DUAL REGULATOR CECR"/>
    <property type="match status" value="1"/>
</dbReference>
<proteinExistence type="predicted"/>
<dbReference type="Proteomes" id="UP000241736">
    <property type="component" value="Unassembled WGS sequence"/>
</dbReference>
<dbReference type="Gene3D" id="1.10.357.10">
    <property type="entry name" value="Tetracycline Repressor, domain 2"/>
    <property type="match status" value="1"/>
</dbReference>
<comment type="caution">
    <text evidence="6">The sequence shown here is derived from an EMBL/GenBank/DDBJ whole genome shotgun (WGS) entry which is preliminary data.</text>
</comment>
<gene>
    <name evidence="6" type="ORF">C6N40_12845</name>
</gene>
<dbReference type="InterPro" id="IPR039536">
    <property type="entry name" value="TetR_C_Proteobacteria"/>
</dbReference>
<dbReference type="PANTHER" id="PTHR30055">
    <property type="entry name" value="HTH-TYPE TRANSCRIPTIONAL REGULATOR RUTR"/>
    <property type="match status" value="1"/>
</dbReference>
<dbReference type="PROSITE" id="PS50977">
    <property type="entry name" value="HTH_TETR_2"/>
    <property type="match status" value="1"/>
</dbReference>
<dbReference type="GO" id="GO:0003700">
    <property type="term" value="F:DNA-binding transcription factor activity"/>
    <property type="evidence" value="ECO:0007669"/>
    <property type="project" value="TreeGrafter"/>
</dbReference>
<dbReference type="EMBL" id="PVLF01000025">
    <property type="protein sequence ID" value="PRH81398.1"/>
    <property type="molecule type" value="Genomic_DNA"/>
</dbReference>
<accession>A0A2P6M5W3</accession>
<dbReference type="SUPFAM" id="SSF48498">
    <property type="entry name" value="Tetracyclin repressor-like, C-terminal domain"/>
    <property type="match status" value="1"/>
</dbReference>
<dbReference type="PRINTS" id="PR00455">
    <property type="entry name" value="HTHTETR"/>
</dbReference>